<name>A0ACC2K1R8_PERAE</name>
<keyword evidence="2" id="KW-1185">Reference proteome</keyword>
<evidence type="ECO:0000313" key="2">
    <source>
        <dbReference type="Proteomes" id="UP001234297"/>
    </source>
</evidence>
<reference evidence="1 2" key="1">
    <citation type="journal article" date="2022" name="Hortic Res">
        <title>A haplotype resolved chromosomal level avocado genome allows analysis of novel avocado genes.</title>
        <authorList>
            <person name="Nath O."/>
            <person name="Fletcher S.J."/>
            <person name="Hayward A."/>
            <person name="Shaw L.M."/>
            <person name="Masouleh A.K."/>
            <person name="Furtado A."/>
            <person name="Henry R.J."/>
            <person name="Mitter N."/>
        </authorList>
    </citation>
    <scope>NUCLEOTIDE SEQUENCE [LARGE SCALE GENOMIC DNA]</scope>
    <source>
        <strain evidence="2">cv. Hass</strain>
    </source>
</reference>
<proteinExistence type="predicted"/>
<dbReference type="Proteomes" id="UP001234297">
    <property type="component" value="Chromosome 12"/>
</dbReference>
<accession>A0ACC2K1R8</accession>
<organism evidence="1 2">
    <name type="scientific">Persea americana</name>
    <name type="common">Avocado</name>
    <dbReference type="NCBI Taxonomy" id="3435"/>
    <lineage>
        <taxon>Eukaryota</taxon>
        <taxon>Viridiplantae</taxon>
        <taxon>Streptophyta</taxon>
        <taxon>Embryophyta</taxon>
        <taxon>Tracheophyta</taxon>
        <taxon>Spermatophyta</taxon>
        <taxon>Magnoliopsida</taxon>
        <taxon>Magnoliidae</taxon>
        <taxon>Laurales</taxon>
        <taxon>Lauraceae</taxon>
        <taxon>Persea</taxon>
    </lineage>
</organism>
<dbReference type="EMBL" id="CM056820">
    <property type="protein sequence ID" value="KAJ8615076.1"/>
    <property type="molecule type" value="Genomic_DNA"/>
</dbReference>
<sequence length="105" mass="11756">MTHVEPTEKRTNEPATPIHNPTTGSQPSRSIGGRGKSLRLGVKLEEEEVRNIIGETNMEVDEVPDNQRDPTPQANCEWRSTMIAALQKPTSLWDLGLRAELNPER</sequence>
<gene>
    <name evidence="1" type="ORF">MRB53_034448</name>
</gene>
<comment type="caution">
    <text evidence="1">The sequence shown here is derived from an EMBL/GenBank/DDBJ whole genome shotgun (WGS) entry which is preliminary data.</text>
</comment>
<evidence type="ECO:0000313" key="1">
    <source>
        <dbReference type="EMBL" id="KAJ8615076.1"/>
    </source>
</evidence>
<protein>
    <submittedName>
        <fullName evidence="1">Uncharacterized protein</fullName>
    </submittedName>
</protein>